<dbReference type="AlphaFoldDB" id="A0A840TK30"/>
<feature type="chain" id="PRO_5032327193" evidence="1">
    <location>
        <begin position="23"/>
        <end position="962"/>
    </location>
</feature>
<evidence type="ECO:0000313" key="3">
    <source>
        <dbReference type="Proteomes" id="UP000557307"/>
    </source>
</evidence>
<comment type="caution">
    <text evidence="2">The sequence shown here is derived from an EMBL/GenBank/DDBJ whole genome shotgun (WGS) entry which is preliminary data.</text>
</comment>
<organism evidence="2 3">
    <name type="scientific">Rhabdobacter roseus</name>
    <dbReference type="NCBI Taxonomy" id="1655419"/>
    <lineage>
        <taxon>Bacteria</taxon>
        <taxon>Pseudomonadati</taxon>
        <taxon>Bacteroidota</taxon>
        <taxon>Cytophagia</taxon>
        <taxon>Cytophagales</taxon>
        <taxon>Cytophagaceae</taxon>
        <taxon>Rhabdobacter</taxon>
    </lineage>
</organism>
<reference evidence="2 3" key="1">
    <citation type="submission" date="2020-08" db="EMBL/GenBank/DDBJ databases">
        <title>Genomic Encyclopedia of Type Strains, Phase IV (KMG-IV): sequencing the most valuable type-strain genomes for metagenomic binning, comparative biology and taxonomic classification.</title>
        <authorList>
            <person name="Goeker M."/>
        </authorList>
    </citation>
    <scope>NUCLEOTIDE SEQUENCE [LARGE SCALE GENOMIC DNA]</scope>
    <source>
        <strain evidence="2 3">DSM 105074</strain>
    </source>
</reference>
<dbReference type="InterPro" id="IPR026341">
    <property type="entry name" value="T9SS_type_B"/>
</dbReference>
<dbReference type="SUPFAM" id="SSF49265">
    <property type="entry name" value="Fibronectin type III"/>
    <property type="match status" value="1"/>
</dbReference>
<sequence>MRPLVRYIFFVFLLLLIGQRAAATHVRAGEITAKRISTTSLTYEITFTGYFDIQNGPAASEAQVDVQFFVGDTGPIRVERKIPYPNIGNNTTRNEYTFVYTFSAPGRFRISVRLDNRNNSVLNIGPPPTQELNFYVQSTLVINESLGQNRTPVLLNAPIDLAAVGQRYIHNPNAFDADGDSLSYRPVVPQQGTTRGNGQNLQYVDPNQVQPVGPREDGGTPATFSINPITGDLIWDAPSIPGYYNVAFVVEEWRNGVKIGEIVRDMQIIVVESNNDRPDLDPLPDLCVEAGSLIQQTIRATDRNGNPLTLTTNGGVYQASLVPAALATFALNPASAGVATGLFRWQTGCNHIRLEPYEVLFKVEDNPGPGTPNPSLFRKLVDIKTLRIRVYGPKPQNVRTEPAADASGRAFRVSWSSYQCQIPGAQIVIYRREGCTDFVADPCQTGMPAGLGYQEVGRVGVGETSYIDTNNGQGLRRGVRYSYRLVVEFPRPGASPTELNRLNGGGRSLVSDEFCADLPLLMPVITNVTVDSTSATQGVITVKWTRPIGVVPTPSDGPYQYRLFRATGLNGTDFTLVTTITTNLTPGAPDTLFVDRGLNTVQNAYRYRLDYYYTNNNALVKFDETEPASSVRLEQGAAESRQIRLDWTAIVPWSNNNQRHRVYREDRARPGTFNQIAEVAVLGPETFTYLDDGTDRFAADGVATITLSADSTYCYKVETVGTYDNDRIRPALLYNFSQIICVTPLDTIRPCPPVLSIDTLNCSELQPDAFCDQSTFTNNLSWEYPAQNAQGDDCDPNVVSYNIYYARYDDEEGALLTSILPPPTPPATTYAHTGLSSFAGCYYVTAVNRYGNESDPSNLVCKDNCPQFTLPNVFTPNGDGKNDVFRPFRCPSFVESIVFRVYNRWGTKVFETTDVSINWDGKNSAGQDLAAGQYFYEAVVQFESVRRNAQPLAVKGWIQLLR</sequence>
<dbReference type="EMBL" id="JACHGF010000001">
    <property type="protein sequence ID" value="MBB5282157.1"/>
    <property type="molecule type" value="Genomic_DNA"/>
</dbReference>
<dbReference type="Pfam" id="PF13585">
    <property type="entry name" value="CHU_C"/>
    <property type="match status" value="1"/>
</dbReference>
<dbReference type="RefSeq" id="WP_184169778.1">
    <property type="nucleotide sequence ID" value="NZ_JACHGF010000001.1"/>
</dbReference>
<gene>
    <name evidence="2" type="ORF">HNQ92_000278</name>
</gene>
<name>A0A840TK30_9BACT</name>
<dbReference type="InterPro" id="IPR013783">
    <property type="entry name" value="Ig-like_fold"/>
</dbReference>
<keyword evidence="1" id="KW-0732">Signal</keyword>
<dbReference type="Gene3D" id="2.60.40.10">
    <property type="entry name" value="Immunoglobulins"/>
    <property type="match status" value="2"/>
</dbReference>
<protein>
    <submittedName>
        <fullName evidence="2">Gliding motility-associated-like protein</fullName>
    </submittedName>
</protein>
<dbReference type="Gene3D" id="2.60.40.4070">
    <property type="match status" value="1"/>
</dbReference>
<dbReference type="NCBIfam" id="TIGR04131">
    <property type="entry name" value="Bac_Flav_CTERM"/>
    <property type="match status" value="1"/>
</dbReference>
<proteinExistence type="predicted"/>
<feature type="signal peptide" evidence="1">
    <location>
        <begin position="1"/>
        <end position="22"/>
    </location>
</feature>
<evidence type="ECO:0000256" key="1">
    <source>
        <dbReference type="SAM" id="SignalP"/>
    </source>
</evidence>
<accession>A0A840TK30</accession>
<keyword evidence="3" id="KW-1185">Reference proteome</keyword>
<dbReference type="Proteomes" id="UP000557307">
    <property type="component" value="Unassembled WGS sequence"/>
</dbReference>
<evidence type="ECO:0000313" key="2">
    <source>
        <dbReference type="EMBL" id="MBB5282157.1"/>
    </source>
</evidence>
<dbReference type="InterPro" id="IPR036116">
    <property type="entry name" value="FN3_sf"/>
</dbReference>